<comment type="caution">
    <text evidence="2">The sequence shown here is derived from an EMBL/GenBank/DDBJ whole genome shotgun (WGS) entry which is preliminary data.</text>
</comment>
<reference evidence="2" key="1">
    <citation type="submission" date="2022-07" db="EMBL/GenBank/DDBJ databases">
        <title>Parvularcula maris sp. nov., an algicidal bacterium isolated from seawater.</title>
        <authorList>
            <person name="Li F."/>
        </authorList>
    </citation>
    <scope>NUCLEOTIDE SEQUENCE</scope>
    <source>
        <strain evidence="2">BGMRC 0090</strain>
    </source>
</reference>
<dbReference type="PANTHER" id="PTHR43179:SF7">
    <property type="entry name" value="RHAMNOSYLTRANSFERASE WBBL"/>
    <property type="match status" value="1"/>
</dbReference>
<feature type="domain" description="Glycosyltransferase 2-like" evidence="1">
    <location>
        <begin position="3"/>
        <end position="131"/>
    </location>
</feature>
<gene>
    <name evidence="2" type="ORF">NOG11_02665</name>
</gene>
<dbReference type="EMBL" id="JANIBC010000001">
    <property type="protein sequence ID" value="MCQ8184280.1"/>
    <property type="molecule type" value="Genomic_DNA"/>
</dbReference>
<dbReference type="InterPro" id="IPR001173">
    <property type="entry name" value="Glyco_trans_2-like"/>
</dbReference>
<dbReference type="AlphaFoldDB" id="A0A9X2L747"/>
<dbReference type="InterPro" id="IPR029044">
    <property type="entry name" value="Nucleotide-diphossugar_trans"/>
</dbReference>
<dbReference type="Pfam" id="PF00535">
    <property type="entry name" value="Glycos_transf_2"/>
    <property type="match status" value="1"/>
</dbReference>
<protein>
    <submittedName>
        <fullName evidence="2">Glycosyltransferase family 2 protein</fullName>
    </submittedName>
</protein>
<organism evidence="2 3">
    <name type="scientific">Parvularcula maris</name>
    <dbReference type="NCBI Taxonomy" id="2965077"/>
    <lineage>
        <taxon>Bacteria</taxon>
        <taxon>Pseudomonadati</taxon>
        <taxon>Pseudomonadota</taxon>
        <taxon>Alphaproteobacteria</taxon>
        <taxon>Parvularculales</taxon>
        <taxon>Parvularculaceae</taxon>
        <taxon>Parvularcula</taxon>
    </lineage>
</organism>
<dbReference type="PANTHER" id="PTHR43179">
    <property type="entry name" value="RHAMNOSYLTRANSFERASE WBBL"/>
    <property type="match status" value="1"/>
</dbReference>
<evidence type="ECO:0000313" key="3">
    <source>
        <dbReference type="Proteomes" id="UP001142610"/>
    </source>
</evidence>
<accession>A0A9X2L747</accession>
<dbReference type="RefSeq" id="WP_256618085.1">
    <property type="nucleotide sequence ID" value="NZ_JANIBC010000001.1"/>
</dbReference>
<evidence type="ECO:0000313" key="2">
    <source>
        <dbReference type="EMBL" id="MCQ8184280.1"/>
    </source>
</evidence>
<keyword evidence="3" id="KW-1185">Reference proteome</keyword>
<name>A0A9X2L747_9PROT</name>
<dbReference type="Gene3D" id="3.90.550.10">
    <property type="entry name" value="Spore Coat Polysaccharide Biosynthesis Protein SpsA, Chain A"/>
    <property type="match status" value="1"/>
</dbReference>
<evidence type="ECO:0000259" key="1">
    <source>
        <dbReference type="Pfam" id="PF00535"/>
    </source>
</evidence>
<dbReference type="SUPFAM" id="SSF53448">
    <property type="entry name" value="Nucleotide-diphospho-sugar transferases"/>
    <property type="match status" value="1"/>
</dbReference>
<sequence length="288" mass="31569">MISVIIVSYMTGGVLFSSIETALGQDGVGDVLLVDNGNPAMDEERLDALASAEERLTVLRGQGNVGFAAACNLGAAHARGRYCLFLNPDALLPEGAAVKLAEAGEGSGAEHWVTGPVLLNPDGTEQQGSRRQILTPWNAFVEATKLWKLAPQHPAFRRFNDHEAPPLQRSTVVPCLSGACFLVPRGTWDELGGMDQRFFLHVEDIDFFLRLNKLGGLAIAVPEVGVVHHKSSSQVDPLFVEKRKKQSMNLYFDTHFKGVYPKGFLSLLRGLLWTSFSFRKLKLLLKRG</sequence>
<dbReference type="Proteomes" id="UP001142610">
    <property type="component" value="Unassembled WGS sequence"/>
</dbReference>
<proteinExistence type="predicted"/>